<evidence type="ECO:0000313" key="8">
    <source>
        <dbReference type="Proteomes" id="UP001219567"/>
    </source>
</evidence>
<keyword evidence="4 5" id="KW-0472">Membrane</keyword>
<name>A0AAJ5YYV1_9BASI</name>
<evidence type="ECO:0000256" key="1">
    <source>
        <dbReference type="ARBA" id="ARBA00004141"/>
    </source>
</evidence>
<dbReference type="AlphaFoldDB" id="A0AAJ5YYV1"/>
<feature type="transmembrane region" description="Helical" evidence="5">
    <location>
        <begin position="229"/>
        <end position="249"/>
    </location>
</feature>
<feature type="domain" description="Major facilitator superfamily (MFS) profile" evidence="6">
    <location>
        <begin position="72"/>
        <end position="326"/>
    </location>
</feature>
<keyword evidence="3 5" id="KW-1133">Transmembrane helix</keyword>
<dbReference type="GO" id="GO:0005886">
    <property type="term" value="C:plasma membrane"/>
    <property type="evidence" value="ECO:0007669"/>
    <property type="project" value="TreeGrafter"/>
</dbReference>
<dbReference type="InterPro" id="IPR020846">
    <property type="entry name" value="MFS_dom"/>
</dbReference>
<keyword evidence="8" id="KW-1185">Reference proteome</keyword>
<organism evidence="7 8">
    <name type="scientific">Malassezia yamatoensis</name>
    <dbReference type="NCBI Taxonomy" id="253288"/>
    <lineage>
        <taxon>Eukaryota</taxon>
        <taxon>Fungi</taxon>
        <taxon>Dikarya</taxon>
        <taxon>Basidiomycota</taxon>
        <taxon>Ustilaginomycotina</taxon>
        <taxon>Malasseziomycetes</taxon>
        <taxon>Malasseziales</taxon>
        <taxon>Malasseziaceae</taxon>
        <taxon>Malassezia</taxon>
    </lineage>
</organism>
<gene>
    <name evidence="7" type="ORF">MYAM1_003974</name>
</gene>
<feature type="transmembrane region" description="Helical" evidence="5">
    <location>
        <begin position="169"/>
        <end position="190"/>
    </location>
</feature>
<dbReference type="Proteomes" id="UP001219567">
    <property type="component" value="Chromosome 8"/>
</dbReference>
<dbReference type="GO" id="GO:1990961">
    <property type="term" value="P:xenobiotic detoxification by transmembrane export across the plasma membrane"/>
    <property type="evidence" value="ECO:0007669"/>
    <property type="project" value="TreeGrafter"/>
</dbReference>
<evidence type="ECO:0000256" key="3">
    <source>
        <dbReference type="ARBA" id="ARBA00022989"/>
    </source>
</evidence>
<dbReference type="SUPFAM" id="SSF103473">
    <property type="entry name" value="MFS general substrate transporter"/>
    <property type="match status" value="1"/>
</dbReference>
<proteinExistence type="predicted"/>
<feature type="transmembrane region" description="Helical" evidence="5">
    <location>
        <begin position="141"/>
        <end position="162"/>
    </location>
</feature>
<dbReference type="PANTHER" id="PTHR23502:SF23">
    <property type="entry name" value="FLUCONAZOLE RESISTANCE PROTEIN 1"/>
    <property type="match status" value="1"/>
</dbReference>
<dbReference type="PANTHER" id="PTHR23502">
    <property type="entry name" value="MAJOR FACILITATOR SUPERFAMILY"/>
    <property type="match status" value="1"/>
</dbReference>
<dbReference type="EMBL" id="CP119950">
    <property type="protein sequence ID" value="WFD01212.1"/>
    <property type="molecule type" value="Genomic_DNA"/>
</dbReference>
<comment type="subcellular location">
    <subcellularLocation>
        <location evidence="1">Membrane</location>
        <topology evidence="1">Multi-pass membrane protein</topology>
    </subcellularLocation>
</comment>
<dbReference type="Gene3D" id="1.20.1720.10">
    <property type="entry name" value="Multidrug resistance protein D"/>
    <property type="match status" value="1"/>
</dbReference>
<dbReference type="InterPro" id="IPR011701">
    <property type="entry name" value="MFS"/>
</dbReference>
<feature type="transmembrane region" description="Helical" evidence="5">
    <location>
        <begin position="71"/>
        <end position="94"/>
    </location>
</feature>
<evidence type="ECO:0000256" key="5">
    <source>
        <dbReference type="SAM" id="Phobius"/>
    </source>
</evidence>
<keyword evidence="2 5" id="KW-0812">Transmembrane</keyword>
<dbReference type="PROSITE" id="PS50850">
    <property type="entry name" value="MFS"/>
    <property type="match status" value="1"/>
</dbReference>
<dbReference type="GO" id="GO:0015244">
    <property type="term" value="F:fluconazole transmembrane transporter activity"/>
    <property type="evidence" value="ECO:0007669"/>
    <property type="project" value="TreeGrafter"/>
</dbReference>
<protein>
    <recommendedName>
        <fullName evidence="6">Major facilitator superfamily (MFS) profile domain-containing protein</fullName>
    </recommendedName>
</protein>
<dbReference type="Pfam" id="PF07690">
    <property type="entry name" value="MFS_1"/>
    <property type="match status" value="1"/>
</dbReference>
<reference evidence="7 8" key="1">
    <citation type="submission" date="2023-03" db="EMBL/GenBank/DDBJ databases">
        <title>Mating type loci evolution in Malassezia.</title>
        <authorList>
            <person name="Coelho M.A."/>
        </authorList>
    </citation>
    <scope>NUCLEOTIDE SEQUENCE [LARGE SCALE GENOMIC DNA]</scope>
    <source>
        <strain evidence="7 8">CBS 9725</strain>
    </source>
</reference>
<evidence type="ECO:0000313" key="7">
    <source>
        <dbReference type="EMBL" id="WFD01212.1"/>
    </source>
</evidence>
<accession>A0AAJ5YYV1</accession>
<sequence>MSFVFKGTAFGTILHLASGGKLFKTEAQWRDEFSLKQDIEHVNDTEELIVTWYGDDDPECPYNWPTWYKCWVTLLLYIMTISVYMGSSVVSPAISGISQEFQVSRVTAALSMSLFVWGYGFGPMILSPITEISWVGRNGPYIFGLGLFTVLQIPTAVVNNIAGLLVLRFLGGFFGSPVLATGAASIGDIWRLDGGFMNALAFWNWGASGGPTVGPLVVSYAVEKLGWRWSIWPLLCLNGLNWILLFFALPETSSSAILTWRAKEMRKRTGNVRCQSGAEMRDGIRSAKSLLYETLCRPIVLTMTEPVLLCSNLYVSYVYGIVYCFF</sequence>
<evidence type="ECO:0000256" key="4">
    <source>
        <dbReference type="ARBA" id="ARBA00023136"/>
    </source>
</evidence>
<feature type="transmembrane region" description="Helical" evidence="5">
    <location>
        <begin position="106"/>
        <end position="129"/>
    </location>
</feature>
<evidence type="ECO:0000259" key="6">
    <source>
        <dbReference type="PROSITE" id="PS50850"/>
    </source>
</evidence>
<feature type="transmembrane region" description="Helical" evidence="5">
    <location>
        <begin position="202"/>
        <end position="222"/>
    </location>
</feature>
<dbReference type="InterPro" id="IPR036259">
    <property type="entry name" value="MFS_trans_sf"/>
</dbReference>
<evidence type="ECO:0000256" key="2">
    <source>
        <dbReference type="ARBA" id="ARBA00022692"/>
    </source>
</evidence>